<dbReference type="EMBL" id="ML732242">
    <property type="protein sequence ID" value="KAB8072642.1"/>
    <property type="molecule type" value="Genomic_DNA"/>
</dbReference>
<sequence length="54" mass="6408">MRLWFFYCFLILLECCFILYPFSPHCMYICYCSGIRALFESGLYECRLTIGIGS</sequence>
<accession>A0A5N5WZX9</accession>
<keyword evidence="2" id="KW-1185">Reference proteome</keyword>
<reference evidence="1 2" key="1">
    <citation type="submission" date="2019-04" db="EMBL/GenBank/DDBJ databases">
        <title>Friends and foes A comparative genomics study of 23 Aspergillus species from section Flavi.</title>
        <authorList>
            <consortium name="DOE Joint Genome Institute"/>
            <person name="Kjaerbolling I."/>
            <person name="Vesth T."/>
            <person name="Frisvad J.C."/>
            <person name="Nybo J.L."/>
            <person name="Theobald S."/>
            <person name="Kildgaard S."/>
            <person name="Isbrandt T."/>
            <person name="Kuo A."/>
            <person name="Sato A."/>
            <person name="Lyhne E.K."/>
            <person name="Kogle M.E."/>
            <person name="Wiebenga A."/>
            <person name="Kun R.S."/>
            <person name="Lubbers R.J."/>
            <person name="Makela M.R."/>
            <person name="Barry K."/>
            <person name="Chovatia M."/>
            <person name="Clum A."/>
            <person name="Daum C."/>
            <person name="Haridas S."/>
            <person name="He G."/>
            <person name="LaButti K."/>
            <person name="Lipzen A."/>
            <person name="Mondo S."/>
            <person name="Riley R."/>
            <person name="Salamov A."/>
            <person name="Simmons B.A."/>
            <person name="Magnuson J.K."/>
            <person name="Henrissat B."/>
            <person name="Mortensen U.H."/>
            <person name="Larsen T.O."/>
            <person name="Devries R.P."/>
            <person name="Grigoriev I.V."/>
            <person name="Machida M."/>
            <person name="Baker S.E."/>
            <person name="Andersen M.R."/>
        </authorList>
    </citation>
    <scope>NUCLEOTIDE SEQUENCE [LARGE SCALE GENOMIC DNA]</scope>
    <source>
        <strain evidence="1 2">CBS 151.66</strain>
    </source>
</reference>
<evidence type="ECO:0000313" key="1">
    <source>
        <dbReference type="EMBL" id="KAB8072642.1"/>
    </source>
</evidence>
<name>A0A5N5WZX9_9EURO</name>
<protein>
    <submittedName>
        <fullName evidence="1">Uncharacterized protein</fullName>
    </submittedName>
</protein>
<gene>
    <name evidence="1" type="ORF">BDV29DRAFT_176929</name>
</gene>
<proteinExistence type="predicted"/>
<organism evidence="1 2">
    <name type="scientific">Aspergillus leporis</name>
    <dbReference type="NCBI Taxonomy" id="41062"/>
    <lineage>
        <taxon>Eukaryota</taxon>
        <taxon>Fungi</taxon>
        <taxon>Dikarya</taxon>
        <taxon>Ascomycota</taxon>
        <taxon>Pezizomycotina</taxon>
        <taxon>Eurotiomycetes</taxon>
        <taxon>Eurotiomycetidae</taxon>
        <taxon>Eurotiales</taxon>
        <taxon>Aspergillaceae</taxon>
        <taxon>Aspergillus</taxon>
        <taxon>Aspergillus subgen. Circumdati</taxon>
    </lineage>
</organism>
<dbReference type="AlphaFoldDB" id="A0A5N5WZX9"/>
<dbReference type="Proteomes" id="UP000326565">
    <property type="component" value="Unassembled WGS sequence"/>
</dbReference>
<evidence type="ECO:0000313" key="2">
    <source>
        <dbReference type="Proteomes" id="UP000326565"/>
    </source>
</evidence>